<protein>
    <submittedName>
        <fullName evidence="1">Uncharacterized protein</fullName>
    </submittedName>
</protein>
<evidence type="ECO:0000313" key="1">
    <source>
        <dbReference type="EMBL" id="AMO94102.1"/>
    </source>
</evidence>
<proteinExistence type="predicted"/>
<dbReference type="AlphaFoldDB" id="A0A127P8F8"/>
<organism evidence="1">
    <name type="scientific">Collimonas fungivorans</name>
    <dbReference type="NCBI Taxonomy" id="158899"/>
    <lineage>
        <taxon>Bacteria</taxon>
        <taxon>Pseudomonadati</taxon>
        <taxon>Pseudomonadota</taxon>
        <taxon>Betaproteobacteria</taxon>
        <taxon>Burkholderiales</taxon>
        <taxon>Oxalobacteraceae</taxon>
        <taxon>Collimonas</taxon>
    </lineage>
</organism>
<dbReference type="Proteomes" id="UP000072421">
    <property type="component" value="Chromosome"/>
</dbReference>
<evidence type="ECO:0000313" key="2">
    <source>
        <dbReference type="Proteomes" id="UP000072421"/>
    </source>
</evidence>
<sequence length="38" mass="4632">MYFAWLAPAVRVWKQLLNACDLLERRYMPMQEVCQMLL</sequence>
<name>A0A127P8F8_9BURK</name>
<accession>A0A127P8F8</accession>
<gene>
    <name evidence="1" type="ORF">CFter6_1392</name>
</gene>
<reference evidence="1 2" key="1">
    <citation type="submission" date="2015-11" db="EMBL/GenBank/DDBJ databases">
        <title>Exploring the genomic traits of fungus-feeding bacterial genus Collimonas.</title>
        <authorList>
            <person name="Song C."/>
            <person name="Schmidt R."/>
            <person name="de Jager V."/>
            <person name="Krzyzanowska D."/>
            <person name="Jongedijk E."/>
            <person name="Cankar K."/>
            <person name="Beekwilder J."/>
            <person name="van Veen A."/>
            <person name="de Boer W."/>
            <person name="van Veen J.A."/>
            <person name="Garbeva P."/>
        </authorList>
    </citation>
    <scope>NUCLEOTIDE SEQUENCE [LARGE SCALE GENOMIC DNA]</scope>
    <source>
        <strain evidence="1 2">Ter6</strain>
    </source>
</reference>
<dbReference type="EMBL" id="CP013232">
    <property type="protein sequence ID" value="AMO94102.1"/>
    <property type="molecule type" value="Genomic_DNA"/>
</dbReference>